<dbReference type="EMBL" id="JADIMI010000015">
    <property type="protein sequence ID" value="MBO8451613.1"/>
    <property type="molecule type" value="Genomic_DNA"/>
</dbReference>
<dbReference type="InterPro" id="IPR053147">
    <property type="entry name" value="Hsp_HslJ-like"/>
</dbReference>
<reference evidence="3" key="1">
    <citation type="submission" date="2020-10" db="EMBL/GenBank/DDBJ databases">
        <authorList>
            <person name="Gilroy R."/>
        </authorList>
    </citation>
    <scope>NUCLEOTIDE SEQUENCE</scope>
    <source>
        <strain evidence="3">B1-20833</strain>
    </source>
</reference>
<name>A0A9D9ER76_9BACT</name>
<proteinExistence type="predicted"/>
<dbReference type="InterPro" id="IPR038670">
    <property type="entry name" value="HslJ-like_sf"/>
</dbReference>
<organism evidence="3 4">
    <name type="scientific">Candidatus Cryptobacteroides intestinavium</name>
    <dbReference type="NCBI Taxonomy" id="2840766"/>
    <lineage>
        <taxon>Bacteria</taxon>
        <taxon>Pseudomonadati</taxon>
        <taxon>Bacteroidota</taxon>
        <taxon>Bacteroidia</taxon>
        <taxon>Bacteroidales</taxon>
        <taxon>Candidatus Cryptobacteroides</taxon>
    </lineage>
</organism>
<dbReference type="Pfam" id="PF03724">
    <property type="entry name" value="META"/>
    <property type="match status" value="1"/>
</dbReference>
<evidence type="ECO:0000313" key="3">
    <source>
        <dbReference type="EMBL" id="MBO8451613.1"/>
    </source>
</evidence>
<dbReference type="PROSITE" id="PS51257">
    <property type="entry name" value="PROKAR_LIPOPROTEIN"/>
    <property type="match status" value="1"/>
</dbReference>
<accession>A0A9D9ER76</accession>
<dbReference type="PANTHER" id="PTHR35535">
    <property type="entry name" value="HEAT SHOCK PROTEIN HSLJ"/>
    <property type="match status" value="1"/>
</dbReference>
<evidence type="ECO:0000259" key="2">
    <source>
        <dbReference type="Pfam" id="PF03724"/>
    </source>
</evidence>
<gene>
    <name evidence="3" type="ORF">IAC06_01845</name>
</gene>
<dbReference type="Gene3D" id="2.40.128.270">
    <property type="match status" value="1"/>
</dbReference>
<feature type="chain" id="PRO_5038439773" evidence="1">
    <location>
        <begin position="23"/>
        <end position="139"/>
    </location>
</feature>
<evidence type="ECO:0000313" key="4">
    <source>
        <dbReference type="Proteomes" id="UP000823661"/>
    </source>
</evidence>
<dbReference type="PANTHER" id="PTHR35535:SF1">
    <property type="entry name" value="HEAT SHOCK PROTEIN HSLJ"/>
    <property type="match status" value="1"/>
</dbReference>
<comment type="caution">
    <text evidence="3">The sequence shown here is derived from an EMBL/GenBank/DDBJ whole genome shotgun (WGS) entry which is preliminary data.</text>
</comment>
<sequence>MKKIIIALAAVAGIVVALSSCCQSVDIAGEWSVTEVDGNALPDLWEGQKAPFLSFDPAENRMHGNTGVNIINSTYTLDGKNLEIGQAMSTMMAGPDEWMKTEREIIDALGTVKTVKAVSSEKIELRDDSGKAVLTLVRK</sequence>
<feature type="signal peptide" evidence="1">
    <location>
        <begin position="1"/>
        <end position="22"/>
    </location>
</feature>
<reference evidence="3" key="2">
    <citation type="journal article" date="2021" name="PeerJ">
        <title>Extensive microbial diversity within the chicken gut microbiome revealed by metagenomics and culture.</title>
        <authorList>
            <person name="Gilroy R."/>
            <person name="Ravi A."/>
            <person name="Getino M."/>
            <person name="Pursley I."/>
            <person name="Horton D.L."/>
            <person name="Alikhan N.F."/>
            <person name="Baker D."/>
            <person name="Gharbi K."/>
            <person name="Hall N."/>
            <person name="Watson M."/>
            <person name="Adriaenssens E.M."/>
            <person name="Foster-Nyarko E."/>
            <person name="Jarju S."/>
            <person name="Secka A."/>
            <person name="Antonio M."/>
            <person name="Oren A."/>
            <person name="Chaudhuri R.R."/>
            <person name="La Ragione R."/>
            <person name="Hildebrand F."/>
            <person name="Pallen M.J."/>
        </authorList>
    </citation>
    <scope>NUCLEOTIDE SEQUENCE</scope>
    <source>
        <strain evidence="3">B1-20833</strain>
    </source>
</reference>
<protein>
    <submittedName>
        <fullName evidence="3">META domain-containing protein</fullName>
    </submittedName>
</protein>
<dbReference type="Proteomes" id="UP000823661">
    <property type="component" value="Unassembled WGS sequence"/>
</dbReference>
<evidence type="ECO:0000256" key="1">
    <source>
        <dbReference type="SAM" id="SignalP"/>
    </source>
</evidence>
<keyword evidence="1" id="KW-0732">Signal</keyword>
<feature type="domain" description="DUF306" evidence="2">
    <location>
        <begin position="29"/>
        <end position="136"/>
    </location>
</feature>
<dbReference type="InterPro" id="IPR005184">
    <property type="entry name" value="DUF306_Meta_HslJ"/>
</dbReference>
<dbReference type="AlphaFoldDB" id="A0A9D9ER76"/>